<dbReference type="Proteomes" id="UP001184230">
    <property type="component" value="Unassembled WGS sequence"/>
</dbReference>
<dbReference type="EMBL" id="JAVDRF010000016">
    <property type="protein sequence ID" value="MDR6539361.1"/>
    <property type="molecule type" value="Genomic_DNA"/>
</dbReference>
<accession>A0ABU1NLT4</accession>
<reference evidence="1 2" key="1">
    <citation type="submission" date="2023-07" db="EMBL/GenBank/DDBJ databases">
        <title>Sorghum-associated microbial communities from plants grown in Nebraska, USA.</title>
        <authorList>
            <person name="Schachtman D."/>
        </authorList>
    </citation>
    <scope>NUCLEOTIDE SEQUENCE [LARGE SCALE GENOMIC DNA]</scope>
    <source>
        <strain evidence="1 2">DS1781</strain>
    </source>
</reference>
<dbReference type="InterPro" id="IPR021317">
    <property type="entry name" value="DUF2917"/>
</dbReference>
<comment type="caution">
    <text evidence="1">The sequence shown here is derived from an EMBL/GenBank/DDBJ whole genome shotgun (WGS) entry which is preliminary data.</text>
</comment>
<organism evidence="1 2">
    <name type="scientific">Variovorax soli</name>
    <dbReference type="NCBI Taxonomy" id="376815"/>
    <lineage>
        <taxon>Bacteria</taxon>
        <taxon>Pseudomonadati</taxon>
        <taxon>Pseudomonadota</taxon>
        <taxon>Betaproteobacteria</taxon>
        <taxon>Burkholderiales</taxon>
        <taxon>Comamonadaceae</taxon>
        <taxon>Variovorax</taxon>
    </lineage>
</organism>
<evidence type="ECO:0000313" key="2">
    <source>
        <dbReference type="Proteomes" id="UP001184230"/>
    </source>
</evidence>
<dbReference type="RefSeq" id="WP_309906989.1">
    <property type="nucleotide sequence ID" value="NZ_JAVDRF010000016.1"/>
</dbReference>
<keyword evidence="2" id="KW-1185">Reference proteome</keyword>
<proteinExistence type="predicted"/>
<protein>
    <recommendedName>
        <fullName evidence="3">DUF2917 domain-containing protein</fullName>
    </recommendedName>
</protein>
<evidence type="ECO:0000313" key="1">
    <source>
        <dbReference type="EMBL" id="MDR6539361.1"/>
    </source>
</evidence>
<evidence type="ECO:0008006" key="3">
    <source>
        <dbReference type="Google" id="ProtNLM"/>
    </source>
</evidence>
<dbReference type="Pfam" id="PF11142">
    <property type="entry name" value="DUF2917"/>
    <property type="match status" value="1"/>
</dbReference>
<name>A0ABU1NLT4_9BURK</name>
<gene>
    <name evidence="1" type="ORF">J2739_005157</name>
</gene>
<sequence length="118" mass="13070">MLANPDLIDCADPREITVPRGGMVRLDNVQGMSLRVMRGMVWVTQDGCRDDVSLNAGESFCVARSGRTLVVACQYAPLTLVMLEPSVATAPKLGERLRRLVVRMKASQREHRPLPVRP</sequence>